<keyword evidence="2" id="KW-1185">Reference proteome</keyword>
<dbReference type="Proteomes" id="UP001196509">
    <property type="component" value="Unassembled WGS sequence"/>
</dbReference>
<sequence>MNSFETFEPVRFDRSLTRETLDSLMTMLPAESRLSPEILSSWLTEDLYGAGATGGLLLDSEGRFMESSPGVEAHAIGFISDEQLMQIFQQRFANTPTRAEMSLLKSLLANRTLREISAETGATYETRRTQAKALLTKSGLSRQSELLTIMSALAATNISARRKDTADAGRIADETTGRLFGDAGRLHNLTMSSGRKLFVMDVGPSGGRPIIVMHSTFLPFYPMPDQVESFDRLNVRILMPLKPGYLGTPVHAGDGLDNMETFARDVADFAKTFNLSEAPVISHTIGVFAALKLMAHSPRHSKVVLFSPTYISKPHEQVPGFMSEAIRLAGKSSKAMIGALGLLVRMMSLVDAFRGSFRKIYAGSPPDLAILNSQDRVVREVIRTATQSLPGLANDHALMQADWIPLIPDDAVNIKIVFGAHDPHCDYRSALSRIENAFVRYEVVEDFGQISAIFEPEFTTLQTLSR</sequence>
<evidence type="ECO:0000313" key="1">
    <source>
        <dbReference type="EMBL" id="MBW8637687.1"/>
    </source>
</evidence>
<evidence type="ECO:0008006" key="3">
    <source>
        <dbReference type="Google" id="ProtNLM"/>
    </source>
</evidence>
<accession>A0AAE3D196</accession>
<dbReference type="Gene3D" id="3.40.50.1820">
    <property type="entry name" value="alpha/beta hydrolase"/>
    <property type="match status" value="1"/>
</dbReference>
<dbReference type="EMBL" id="JAICBX010000002">
    <property type="protein sequence ID" value="MBW8637687.1"/>
    <property type="molecule type" value="Genomic_DNA"/>
</dbReference>
<dbReference type="InterPro" id="IPR029058">
    <property type="entry name" value="AB_hydrolase_fold"/>
</dbReference>
<dbReference type="RefSeq" id="WP_220228377.1">
    <property type="nucleotide sequence ID" value="NZ_JAICBX010000002.1"/>
</dbReference>
<organism evidence="1 2">
    <name type="scientific">Flavimaribacter sediminis</name>
    <dbReference type="NCBI Taxonomy" id="2865987"/>
    <lineage>
        <taxon>Bacteria</taxon>
        <taxon>Pseudomonadati</taxon>
        <taxon>Pseudomonadota</taxon>
        <taxon>Alphaproteobacteria</taxon>
        <taxon>Hyphomicrobiales</taxon>
        <taxon>Rhizobiaceae</taxon>
        <taxon>Flavimaribacter</taxon>
    </lineage>
</organism>
<dbReference type="SUPFAM" id="SSF53474">
    <property type="entry name" value="alpha/beta-Hydrolases"/>
    <property type="match status" value="1"/>
</dbReference>
<name>A0AAE3D196_9HYPH</name>
<proteinExistence type="predicted"/>
<evidence type="ECO:0000313" key="2">
    <source>
        <dbReference type="Proteomes" id="UP001196509"/>
    </source>
</evidence>
<reference evidence="1" key="1">
    <citation type="submission" date="2021-08" db="EMBL/GenBank/DDBJ databases">
        <title>Hoeflea bacterium WL0058 sp. nov., isolated from the sediment.</title>
        <authorList>
            <person name="Wang L."/>
            <person name="Zhang D."/>
        </authorList>
    </citation>
    <scope>NUCLEOTIDE SEQUENCE</scope>
    <source>
        <strain evidence="1">WL0058</strain>
    </source>
</reference>
<gene>
    <name evidence="1" type="ORF">K1W69_10860</name>
</gene>
<comment type="caution">
    <text evidence="1">The sequence shown here is derived from an EMBL/GenBank/DDBJ whole genome shotgun (WGS) entry which is preliminary data.</text>
</comment>
<dbReference type="AlphaFoldDB" id="A0AAE3D196"/>
<protein>
    <recommendedName>
        <fullName evidence="3">HTH luxR-type domain-containing protein</fullName>
    </recommendedName>
</protein>